<dbReference type="Proteomes" id="UP000288216">
    <property type="component" value="Unassembled WGS sequence"/>
</dbReference>
<name>A0A401NJH6_SCYTO</name>
<protein>
    <submittedName>
        <fullName evidence="1">Uncharacterized protein</fullName>
    </submittedName>
</protein>
<comment type="caution">
    <text evidence="1">The sequence shown here is derived from an EMBL/GenBank/DDBJ whole genome shotgun (WGS) entry which is preliminary data.</text>
</comment>
<keyword evidence="2" id="KW-1185">Reference proteome</keyword>
<dbReference type="EMBL" id="BFAA01002445">
    <property type="protein sequence ID" value="GCB61034.1"/>
    <property type="molecule type" value="Genomic_DNA"/>
</dbReference>
<proteinExistence type="predicted"/>
<reference evidence="1 2" key="1">
    <citation type="journal article" date="2018" name="Nat. Ecol. Evol.">
        <title>Shark genomes provide insights into elasmobranch evolution and the origin of vertebrates.</title>
        <authorList>
            <person name="Hara Y"/>
            <person name="Yamaguchi K"/>
            <person name="Onimaru K"/>
            <person name="Kadota M"/>
            <person name="Koyanagi M"/>
            <person name="Keeley SD"/>
            <person name="Tatsumi K"/>
            <person name="Tanaka K"/>
            <person name="Motone F"/>
            <person name="Kageyama Y"/>
            <person name="Nozu R"/>
            <person name="Adachi N"/>
            <person name="Nishimura O"/>
            <person name="Nakagawa R"/>
            <person name="Tanegashima C"/>
            <person name="Kiyatake I"/>
            <person name="Matsumoto R"/>
            <person name="Murakumo K"/>
            <person name="Nishida K"/>
            <person name="Terakita A"/>
            <person name="Kuratani S"/>
            <person name="Sato K"/>
            <person name="Hyodo S Kuraku.S."/>
        </authorList>
    </citation>
    <scope>NUCLEOTIDE SEQUENCE [LARGE SCALE GENOMIC DNA]</scope>
</reference>
<gene>
    <name evidence="1" type="ORF">scyTo_0006976</name>
</gene>
<dbReference type="AlphaFoldDB" id="A0A401NJH6"/>
<organism evidence="1 2">
    <name type="scientific">Scyliorhinus torazame</name>
    <name type="common">Cloudy catshark</name>
    <name type="synonym">Catulus torazame</name>
    <dbReference type="NCBI Taxonomy" id="75743"/>
    <lineage>
        <taxon>Eukaryota</taxon>
        <taxon>Metazoa</taxon>
        <taxon>Chordata</taxon>
        <taxon>Craniata</taxon>
        <taxon>Vertebrata</taxon>
        <taxon>Chondrichthyes</taxon>
        <taxon>Elasmobranchii</taxon>
        <taxon>Galeomorphii</taxon>
        <taxon>Galeoidea</taxon>
        <taxon>Carcharhiniformes</taxon>
        <taxon>Scyliorhinidae</taxon>
        <taxon>Scyliorhinus</taxon>
    </lineage>
</organism>
<evidence type="ECO:0000313" key="1">
    <source>
        <dbReference type="EMBL" id="GCB61034.1"/>
    </source>
</evidence>
<sequence length="75" mass="8482">MIIMRTLGPSDSCYTHHLRNRGMNAEEVAKDQNHVNNYITATIIDLNGKKRTTGSKDSAEDVEARRNGVVLYRYA</sequence>
<evidence type="ECO:0000313" key="2">
    <source>
        <dbReference type="Proteomes" id="UP000288216"/>
    </source>
</evidence>
<accession>A0A401NJH6</accession>